<dbReference type="EMBL" id="JACHIP010000003">
    <property type="protein sequence ID" value="MBB5057762.1"/>
    <property type="molecule type" value="Genomic_DNA"/>
</dbReference>
<dbReference type="InterPro" id="IPR018641">
    <property type="entry name" value="Trfase_1_rSAM/seldom-assoc"/>
</dbReference>
<comment type="caution">
    <text evidence="1">The sequence shown here is derived from an EMBL/GenBank/DDBJ whole genome shotgun (WGS) entry which is preliminary data.</text>
</comment>
<dbReference type="RefSeq" id="WP_184216868.1">
    <property type="nucleotide sequence ID" value="NZ_JACHIP010000003.1"/>
</dbReference>
<proteinExistence type="predicted"/>
<dbReference type="SUPFAM" id="SSF53448">
    <property type="entry name" value="Nucleotide-diphospho-sugar transferases"/>
    <property type="match status" value="1"/>
</dbReference>
<keyword evidence="2" id="KW-1185">Reference proteome</keyword>
<name>A0A7W7ZDG2_9BACT</name>
<dbReference type="Pfam" id="PF09837">
    <property type="entry name" value="DUF2064"/>
    <property type="match status" value="1"/>
</dbReference>
<protein>
    <recommendedName>
        <fullName evidence="3">Glycosyltransferase</fullName>
    </recommendedName>
</protein>
<dbReference type="InterPro" id="IPR029044">
    <property type="entry name" value="Nucleotide-diphossugar_trans"/>
</dbReference>
<dbReference type="AlphaFoldDB" id="A0A7W7ZDG2"/>
<dbReference type="Gene3D" id="3.90.550.10">
    <property type="entry name" value="Spore Coat Polysaccharide Biosynthesis Protein SpsA, Chain A"/>
    <property type="match status" value="1"/>
</dbReference>
<accession>A0A7W7ZDG2</accession>
<dbReference type="PANTHER" id="PTHR36529">
    <property type="entry name" value="SLL1095 PROTEIN"/>
    <property type="match status" value="1"/>
</dbReference>
<dbReference type="PANTHER" id="PTHR36529:SF1">
    <property type="entry name" value="GLYCOSYLTRANSFERASE"/>
    <property type="match status" value="1"/>
</dbReference>
<dbReference type="NCBIfam" id="TIGR04282">
    <property type="entry name" value="glyco_like_cofC"/>
    <property type="match status" value="1"/>
</dbReference>
<evidence type="ECO:0000313" key="1">
    <source>
        <dbReference type="EMBL" id="MBB5057762.1"/>
    </source>
</evidence>
<dbReference type="Proteomes" id="UP000540989">
    <property type="component" value="Unassembled WGS sequence"/>
</dbReference>
<gene>
    <name evidence="1" type="ORF">HDF16_002468</name>
</gene>
<organism evidence="1 2">
    <name type="scientific">Granulicella aggregans</name>
    <dbReference type="NCBI Taxonomy" id="474949"/>
    <lineage>
        <taxon>Bacteria</taxon>
        <taxon>Pseudomonadati</taxon>
        <taxon>Acidobacteriota</taxon>
        <taxon>Terriglobia</taxon>
        <taxon>Terriglobales</taxon>
        <taxon>Acidobacteriaceae</taxon>
        <taxon>Granulicella</taxon>
    </lineage>
</organism>
<evidence type="ECO:0000313" key="2">
    <source>
        <dbReference type="Proteomes" id="UP000540989"/>
    </source>
</evidence>
<reference evidence="1 2" key="1">
    <citation type="submission" date="2020-08" db="EMBL/GenBank/DDBJ databases">
        <title>Genomic Encyclopedia of Type Strains, Phase IV (KMG-V): Genome sequencing to study the core and pangenomes of soil and plant-associated prokaryotes.</title>
        <authorList>
            <person name="Whitman W."/>
        </authorList>
    </citation>
    <scope>NUCLEOTIDE SEQUENCE [LARGE SCALE GENOMIC DNA]</scope>
    <source>
        <strain evidence="1 2">M8UP14</strain>
    </source>
</reference>
<sequence>MQYEILKPGDGVAGRASRCAMAIMAKAPRAGKVKTRLAPPLTLEQSAALNICFLKDTAEGLAKVAGADGMVCYTPVGDEAAFDGLLPESFRLIAQRGDKFGERLLAAAEDILACGYRSVCLIDSDSPTVPKTAFEQAVWELAREGDRIVLGPSQDGGYYLIGLKKAHAAVFEDITWSTASVCEETAERAHVAGLEVVMLPLWYDVDDAATLEVLCGELVGGRMPDFVGVSGYEAPHTKEFLVAMRETATV</sequence>
<evidence type="ECO:0008006" key="3">
    <source>
        <dbReference type="Google" id="ProtNLM"/>
    </source>
</evidence>